<dbReference type="AlphaFoldDB" id="A0A0S4ILK9"/>
<dbReference type="VEuPathDB" id="TriTrypDB:BSAL_60845"/>
<feature type="compositionally biased region" description="Basic and acidic residues" evidence="1">
    <location>
        <begin position="290"/>
        <end position="299"/>
    </location>
</feature>
<name>A0A0S4ILK9_BODSA</name>
<dbReference type="EMBL" id="CYKH01000279">
    <property type="protein sequence ID" value="CUF26893.1"/>
    <property type="molecule type" value="Genomic_DNA"/>
</dbReference>
<evidence type="ECO:0000256" key="1">
    <source>
        <dbReference type="SAM" id="MobiDB-lite"/>
    </source>
</evidence>
<evidence type="ECO:0000313" key="2">
    <source>
        <dbReference type="EMBL" id="CUF26893.1"/>
    </source>
</evidence>
<feature type="compositionally biased region" description="Polar residues" evidence="1">
    <location>
        <begin position="213"/>
        <end position="235"/>
    </location>
</feature>
<evidence type="ECO:0000313" key="3">
    <source>
        <dbReference type="Proteomes" id="UP000051952"/>
    </source>
</evidence>
<feature type="compositionally biased region" description="Polar residues" evidence="1">
    <location>
        <begin position="60"/>
        <end position="71"/>
    </location>
</feature>
<keyword evidence="3" id="KW-1185">Reference proteome</keyword>
<feature type="region of interest" description="Disordered" evidence="1">
    <location>
        <begin position="13"/>
        <end position="77"/>
    </location>
</feature>
<gene>
    <name evidence="2" type="ORF">BSAL_60845</name>
</gene>
<feature type="compositionally biased region" description="Basic and acidic residues" evidence="1">
    <location>
        <begin position="118"/>
        <end position="142"/>
    </location>
</feature>
<proteinExistence type="predicted"/>
<accession>A0A0S4ILK9</accession>
<reference evidence="3" key="1">
    <citation type="submission" date="2015-09" db="EMBL/GenBank/DDBJ databases">
        <authorList>
            <consortium name="Pathogen Informatics"/>
        </authorList>
    </citation>
    <scope>NUCLEOTIDE SEQUENCE [LARGE SCALE GENOMIC DNA]</scope>
    <source>
        <strain evidence="3">Lake Konstanz</strain>
    </source>
</reference>
<feature type="region of interest" description="Disordered" evidence="1">
    <location>
        <begin position="268"/>
        <end position="360"/>
    </location>
</feature>
<organism evidence="2 3">
    <name type="scientific">Bodo saltans</name>
    <name type="common">Flagellated protozoan</name>
    <dbReference type="NCBI Taxonomy" id="75058"/>
    <lineage>
        <taxon>Eukaryota</taxon>
        <taxon>Discoba</taxon>
        <taxon>Euglenozoa</taxon>
        <taxon>Kinetoplastea</taxon>
        <taxon>Metakinetoplastina</taxon>
        <taxon>Eubodonida</taxon>
        <taxon>Bodonidae</taxon>
        <taxon>Bodo</taxon>
    </lineage>
</organism>
<feature type="region of interest" description="Disordered" evidence="1">
    <location>
        <begin position="118"/>
        <end position="149"/>
    </location>
</feature>
<feature type="region of interest" description="Disordered" evidence="1">
    <location>
        <begin position="391"/>
        <end position="420"/>
    </location>
</feature>
<sequence length="768" mass="84386">MFDEVGSHLYIPTPPAMLSAAGSSQSLTTKRHLENLSRASSYVQFEKPASRPPSGRMERQSITSSASTPQRTPREPLVLKYAPTSSLETLALTLEMQSKIAKRTLENEEIQDRALEDAKNAGKKAADRTLHSDSGVGRERHLCSSPRGQLTEADRRRVLDNIETSHHFAQCLVSQSQRIQETLSPLRDRGSPRVTLDLTSRGQDGALDEGENGASQKPLTSPRQSSCFASHTARFSSAHGGGGGDHMSSHIPPVGHYTARYTIVERSSRSASLRDGRNPAPSKNILSKSVIEEGHEEQHASTPRRRMQAADEASTTPGSPLVADESAASRDFSQQPRYASPRRGIAPNSARERTRQKLAGVASNKIRPTSAFASTIPQLHFHTMHMKMHTQRESEDDDYDPYGSTLTAPRHNDTSLSTTPRVQGAAFQTMKGRNGEAFHIPSAAPEDVLVYQEDVPYSYRKVPGSVEFVAQSNRKWPLHKNGQTTSVDDANLRVSDRMVASRVISVPAFDRGAQRNHGNAHVIPTNRDRDIPTTVAVELIPDRRDLFKAVDKDERAPDLKKLGKHEGLASAAESGAVLIVTTEPFTENIAQTYPRQARVDFQMHSSHQDAASFAKVPEKRLAQGDFPSTGQMDAPGLDSVRPKVIKNIDIKAMTSRDDHAARAVRDAEAATNRPVLEAPDSPLRYSRVTGNPHIASGTTRDQRSKKGRVQFPKSLDKFYDVSYATNSHKVKLVSSFATQVTRTASRKGNRTIVQTQVNDNFPGPGSYF</sequence>
<dbReference type="Proteomes" id="UP000051952">
    <property type="component" value="Unassembled WGS sequence"/>
</dbReference>
<protein>
    <submittedName>
        <fullName evidence="2">Uncharacterized protein</fullName>
    </submittedName>
</protein>
<feature type="region of interest" description="Disordered" evidence="1">
    <location>
        <begin position="183"/>
        <end position="253"/>
    </location>
</feature>
<feature type="compositionally biased region" description="Basic and acidic residues" evidence="1">
    <location>
        <begin position="268"/>
        <end position="277"/>
    </location>
</feature>
<feature type="region of interest" description="Disordered" evidence="1">
    <location>
        <begin position="678"/>
        <end position="707"/>
    </location>
</feature>